<evidence type="ECO:0000256" key="1">
    <source>
        <dbReference type="SAM" id="Phobius"/>
    </source>
</evidence>
<keyword evidence="1" id="KW-0472">Membrane</keyword>
<sequence>EYRNTGKNDSNKLINYAHFDHPEFFFFCLRFFIFLWAPSAMFSTLQLSDAVSFIRFGNEFEPRKPEFSRWQFWGGGRGRLDLRKNYRDLNNRKSEITITPVRFFFNCIVRRMQQLGWKVMLKERCP</sequence>
<dbReference type="Proteomes" id="UP000887569">
    <property type="component" value="Unplaced"/>
</dbReference>
<keyword evidence="2" id="KW-1185">Reference proteome</keyword>
<dbReference type="AlphaFoldDB" id="A0A915B5F6"/>
<dbReference type="WBParaSite" id="PgR027_g115_t01">
    <property type="protein sequence ID" value="PgR027_g115_t01"/>
    <property type="gene ID" value="PgR027_g115"/>
</dbReference>
<accession>A0A915B5F6</accession>
<protein>
    <submittedName>
        <fullName evidence="3">Uncharacterized protein</fullName>
    </submittedName>
</protein>
<keyword evidence="1" id="KW-1133">Transmembrane helix</keyword>
<name>A0A915B5F6_PARUN</name>
<keyword evidence="1" id="KW-0812">Transmembrane</keyword>
<reference evidence="3" key="1">
    <citation type="submission" date="2022-11" db="UniProtKB">
        <authorList>
            <consortium name="WormBaseParasite"/>
        </authorList>
    </citation>
    <scope>IDENTIFICATION</scope>
</reference>
<proteinExistence type="predicted"/>
<evidence type="ECO:0000313" key="2">
    <source>
        <dbReference type="Proteomes" id="UP000887569"/>
    </source>
</evidence>
<feature type="transmembrane region" description="Helical" evidence="1">
    <location>
        <begin position="24"/>
        <end position="45"/>
    </location>
</feature>
<evidence type="ECO:0000313" key="3">
    <source>
        <dbReference type="WBParaSite" id="PgR027_g115_t01"/>
    </source>
</evidence>
<organism evidence="2 3">
    <name type="scientific">Parascaris univalens</name>
    <name type="common">Nematode worm</name>
    <dbReference type="NCBI Taxonomy" id="6257"/>
    <lineage>
        <taxon>Eukaryota</taxon>
        <taxon>Metazoa</taxon>
        <taxon>Ecdysozoa</taxon>
        <taxon>Nematoda</taxon>
        <taxon>Chromadorea</taxon>
        <taxon>Rhabditida</taxon>
        <taxon>Spirurina</taxon>
        <taxon>Ascaridomorpha</taxon>
        <taxon>Ascaridoidea</taxon>
        <taxon>Ascarididae</taxon>
        <taxon>Parascaris</taxon>
    </lineage>
</organism>